<dbReference type="Proteomes" id="UP000002814">
    <property type="component" value="Unassembled WGS sequence"/>
</dbReference>
<feature type="transmembrane region" description="Helical" evidence="9">
    <location>
        <begin position="20"/>
        <end position="43"/>
    </location>
</feature>
<reference evidence="12 13" key="1">
    <citation type="submission" date="2010-12" db="EMBL/GenBank/DDBJ databases">
        <authorList>
            <person name="Muzny D."/>
            <person name="Qin X."/>
            <person name="Deng J."/>
            <person name="Jiang H."/>
            <person name="Liu Y."/>
            <person name="Qu J."/>
            <person name="Song X.-Z."/>
            <person name="Zhang L."/>
            <person name="Thornton R."/>
            <person name="Coyle M."/>
            <person name="Francisco L."/>
            <person name="Jackson L."/>
            <person name="Javaid M."/>
            <person name="Korchina V."/>
            <person name="Kovar C."/>
            <person name="Mata R."/>
            <person name="Mathew T."/>
            <person name="Ngo R."/>
            <person name="Nguyen L."/>
            <person name="Nguyen N."/>
            <person name="Okwuonu G."/>
            <person name="Ongeri F."/>
            <person name="Pham C."/>
            <person name="Simmons D."/>
            <person name="Wilczek-Boney K."/>
            <person name="Hale W."/>
            <person name="Jakkamsetti A."/>
            <person name="Pham P."/>
            <person name="Ruth R."/>
            <person name="San Lucas F."/>
            <person name="Warren J."/>
            <person name="Zhang J."/>
            <person name="Zhao Z."/>
            <person name="Zhou C."/>
            <person name="Zhu D."/>
            <person name="Lee S."/>
            <person name="Bess C."/>
            <person name="Blankenburg K."/>
            <person name="Forbes L."/>
            <person name="Fu Q."/>
            <person name="Gubbala S."/>
            <person name="Hirani K."/>
            <person name="Jayaseelan J.C."/>
            <person name="Lara F."/>
            <person name="Munidasa M."/>
            <person name="Palculict T."/>
            <person name="Patil S."/>
            <person name="Pu L.-L."/>
            <person name="Saada N."/>
            <person name="Tang L."/>
            <person name="Weissenberger G."/>
            <person name="Zhu Y."/>
            <person name="Hemphill L."/>
            <person name="Shang Y."/>
            <person name="Youmans B."/>
            <person name="Ayvaz T."/>
            <person name="Ross M."/>
            <person name="Santibanez J."/>
            <person name="Aqrawi P."/>
            <person name="Gross S."/>
            <person name="Joshi V."/>
            <person name="Fowler G."/>
            <person name="Nazareth L."/>
            <person name="Reid J."/>
            <person name="Worley K."/>
            <person name="Petrosino J."/>
            <person name="Highlander S."/>
            <person name="Gibbs R."/>
        </authorList>
    </citation>
    <scope>NUCLEOTIDE SEQUENCE [LARGE SCALE GENOMIC DNA]</scope>
    <source>
        <strain evidence="12 13">ATCC 700641</strain>
    </source>
</reference>
<dbReference type="FunFam" id="3.40.50.300:FF:000854">
    <property type="entry name" value="Multidrug ABC transporter ATP-binding protein"/>
    <property type="match status" value="1"/>
</dbReference>
<evidence type="ECO:0000256" key="1">
    <source>
        <dbReference type="ARBA" id="ARBA00004651"/>
    </source>
</evidence>
<dbReference type="CDD" id="cd18548">
    <property type="entry name" value="ABC_6TM_Tm287_like"/>
    <property type="match status" value="1"/>
</dbReference>
<dbReference type="GO" id="GO:0005886">
    <property type="term" value="C:plasma membrane"/>
    <property type="evidence" value="ECO:0007669"/>
    <property type="project" value="UniProtKB-SubCell"/>
</dbReference>
<keyword evidence="5" id="KW-0547">Nucleotide-binding</keyword>
<feature type="domain" description="ABC transmembrane type-1" evidence="11">
    <location>
        <begin position="19"/>
        <end position="301"/>
    </location>
</feature>
<proteinExistence type="predicted"/>
<dbReference type="InterPro" id="IPR017871">
    <property type="entry name" value="ABC_transporter-like_CS"/>
</dbReference>
<keyword evidence="3" id="KW-1003">Cell membrane</keyword>
<dbReference type="PROSITE" id="PS00211">
    <property type="entry name" value="ABC_TRANSPORTER_1"/>
    <property type="match status" value="1"/>
</dbReference>
<feature type="transmembrane region" description="Helical" evidence="9">
    <location>
        <begin position="55"/>
        <end position="79"/>
    </location>
</feature>
<dbReference type="Pfam" id="PF00005">
    <property type="entry name" value="ABC_tran"/>
    <property type="match status" value="1"/>
</dbReference>
<evidence type="ECO:0000256" key="8">
    <source>
        <dbReference type="ARBA" id="ARBA00023136"/>
    </source>
</evidence>
<comment type="caution">
    <text evidence="12">The sequence shown here is derived from an EMBL/GenBank/DDBJ whole genome shotgun (WGS) entry which is preliminary data.</text>
</comment>
<evidence type="ECO:0000256" key="9">
    <source>
        <dbReference type="SAM" id="Phobius"/>
    </source>
</evidence>
<keyword evidence="4 9" id="KW-0812">Transmembrane</keyword>
<dbReference type="GO" id="GO:0016887">
    <property type="term" value="F:ATP hydrolysis activity"/>
    <property type="evidence" value="ECO:0007669"/>
    <property type="project" value="InterPro"/>
</dbReference>
<dbReference type="InterPro" id="IPR027417">
    <property type="entry name" value="P-loop_NTPase"/>
</dbReference>
<comment type="subcellular location">
    <subcellularLocation>
        <location evidence="1">Cell membrane</location>
        <topology evidence="1">Multi-pass membrane protein</topology>
    </subcellularLocation>
</comment>
<evidence type="ECO:0000259" key="11">
    <source>
        <dbReference type="PROSITE" id="PS50929"/>
    </source>
</evidence>
<dbReference type="GO" id="GO:0005524">
    <property type="term" value="F:ATP binding"/>
    <property type="evidence" value="ECO:0007669"/>
    <property type="project" value="UniProtKB-KW"/>
</dbReference>
<evidence type="ECO:0000256" key="3">
    <source>
        <dbReference type="ARBA" id="ARBA00022475"/>
    </source>
</evidence>
<dbReference type="PANTHER" id="PTHR43394:SF1">
    <property type="entry name" value="ATP-BINDING CASSETTE SUB-FAMILY B MEMBER 10, MITOCHONDRIAL"/>
    <property type="match status" value="1"/>
</dbReference>
<evidence type="ECO:0000256" key="6">
    <source>
        <dbReference type="ARBA" id="ARBA00022840"/>
    </source>
</evidence>
<dbReference type="InterPro" id="IPR036640">
    <property type="entry name" value="ABC1_TM_sf"/>
</dbReference>
<gene>
    <name evidence="12" type="ORF">HMPREF9421_1357</name>
</gene>
<dbReference type="InterPro" id="IPR039421">
    <property type="entry name" value="Type_1_exporter"/>
</dbReference>
<feature type="transmembrane region" description="Helical" evidence="9">
    <location>
        <begin position="136"/>
        <end position="154"/>
    </location>
</feature>
<dbReference type="Pfam" id="PF00664">
    <property type="entry name" value="ABC_membrane"/>
    <property type="match status" value="1"/>
</dbReference>
<keyword evidence="7 9" id="KW-1133">Transmembrane helix</keyword>
<keyword evidence="13" id="KW-1185">Reference proteome</keyword>
<feature type="domain" description="ABC transporter" evidence="10">
    <location>
        <begin position="336"/>
        <end position="572"/>
    </location>
</feature>
<dbReference type="InterPro" id="IPR011527">
    <property type="entry name" value="ABC1_TM_dom"/>
</dbReference>
<protein>
    <submittedName>
        <fullName evidence="12">ABC transporter, ATP-binding protein</fullName>
    </submittedName>
</protein>
<dbReference type="SUPFAM" id="SSF90123">
    <property type="entry name" value="ABC transporter transmembrane region"/>
    <property type="match status" value="1"/>
</dbReference>
<dbReference type="PROSITE" id="PS50893">
    <property type="entry name" value="ABC_TRANSPORTER_2"/>
    <property type="match status" value="1"/>
</dbReference>
<name>E7SAZ0_9STRE</name>
<dbReference type="PANTHER" id="PTHR43394">
    <property type="entry name" value="ATP-DEPENDENT PERMEASE MDL1, MITOCHONDRIAL"/>
    <property type="match status" value="1"/>
</dbReference>
<sequence>MTSMKDLLKYFRNYKKETILGPFFKLLEATFELLVPLLIAHLVDQLIPRQDQGGIFGLVGLLFVFAGFGVLVAITAQYYSSKAAVGYTKELTNDLYEKILSLSKEQRDRLTTSSLVTRLTSDTYQIQTGINLFLRLFLRAPIVVFGSIFMAFTISPQLTLWFIGMVALLSLIIVLMSRLVNPLYARIRKITDRMVTITRQQLQGMRVIRAFGQAAHEEAEFNEVNQDYTKWQLVVSKWSSLISPLTFLVVNGTLICILWQGQSSIQMGTLSQGMLVALVNYLLQILTELLKLAMLVTSLNQSYIAAGRIVQVFDEKSEELDQELDDASVSDPQLALHIQDLVFTYPLAAKPSLEGIDLSLKKGQTLGIIGGTGSGKSTLVQLLGHLYSPSQGSVSVFKDGQSPKALRQWRDWVAVVPQKAELFKGSIRSNLTLGLDAEPSEEKLWWALEVAQAADFVREKEGGLEAPVEAFGRNFSGGQCQRLTIARAILRQAPFLVLDDSTSALDYLTEARLLQALKEELTETSLILISQRTNSLRSAEQILVLDKGRQVGLGSHEDLLATNPLYQEIHYSQQKREEGAE</sequence>
<accession>E7SAZ0</accession>
<evidence type="ECO:0000256" key="2">
    <source>
        <dbReference type="ARBA" id="ARBA00022448"/>
    </source>
</evidence>
<evidence type="ECO:0000256" key="7">
    <source>
        <dbReference type="ARBA" id="ARBA00022989"/>
    </source>
</evidence>
<dbReference type="EMBL" id="AEQR01000019">
    <property type="protein sequence ID" value="EFV99249.1"/>
    <property type="molecule type" value="Genomic_DNA"/>
</dbReference>
<evidence type="ECO:0000313" key="13">
    <source>
        <dbReference type="Proteomes" id="UP000002814"/>
    </source>
</evidence>
<dbReference type="InterPro" id="IPR003593">
    <property type="entry name" value="AAA+_ATPase"/>
</dbReference>
<evidence type="ECO:0000256" key="5">
    <source>
        <dbReference type="ARBA" id="ARBA00022741"/>
    </source>
</evidence>
<dbReference type="PROSITE" id="PS50929">
    <property type="entry name" value="ABC_TM1F"/>
    <property type="match status" value="1"/>
</dbReference>
<organism evidence="12 13">
    <name type="scientific">Streptococcus australis ATCC 700641</name>
    <dbReference type="NCBI Taxonomy" id="888833"/>
    <lineage>
        <taxon>Bacteria</taxon>
        <taxon>Bacillati</taxon>
        <taxon>Bacillota</taxon>
        <taxon>Bacilli</taxon>
        <taxon>Lactobacillales</taxon>
        <taxon>Streptococcaceae</taxon>
        <taxon>Streptococcus</taxon>
    </lineage>
</organism>
<dbReference type="SMART" id="SM00382">
    <property type="entry name" value="AAA"/>
    <property type="match status" value="1"/>
</dbReference>
<keyword evidence="2" id="KW-0813">Transport</keyword>
<dbReference type="SUPFAM" id="SSF52540">
    <property type="entry name" value="P-loop containing nucleoside triphosphate hydrolases"/>
    <property type="match status" value="1"/>
</dbReference>
<feature type="transmembrane region" description="Helical" evidence="9">
    <location>
        <begin position="160"/>
        <end position="180"/>
    </location>
</feature>
<evidence type="ECO:0000259" key="10">
    <source>
        <dbReference type="PROSITE" id="PS50893"/>
    </source>
</evidence>
<dbReference type="eggNOG" id="COG1132">
    <property type="taxonomic scope" value="Bacteria"/>
</dbReference>
<feature type="transmembrane region" description="Helical" evidence="9">
    <location>
        <begin position="241"/>
        <end position="261"/>
    </location>
</feature>
<dbReference type="GO" id="GO:0015421">
    <property type="term" value="F:ABC-type oligopeptide transporter activity"/>
    <property type="evidence" value="ECO:0007669"/>
    <property type="project" value="TreeGrafter"/>
</dbReference>
<dbReference type="AlphaFoldDB" id="E7SAZ0"/>
<evidence type="ECO:0000256" key="4">
    <source>
        <dbReference type="ARBA" id="ARBA00022692"/>
    </source>
</evidence>
<dbReference type="Gene3D" id="3.40.50.300">
    <property type="entry name" value="P-loop containing nucleotide triphosphate hydrolases"/>
    <property type="match status" value="1"/>
</dbReference>
<dbReference type="HOGENOM" id="CLU_000604_84_3_9"/>
<dbReference type="Gene3D" id="1.20.1560.10">
    <property type="entry name" value="ABC transporter type 1, transmembrane domain"/>
    <property type="match status" value="1"/>
</dbReference>
<keyword evidence="8 9" id="KW-0472">Membrane</keyword>
<dbReference type="CDD" id="cd03228">
    <property type="entry name" value="ABCC_MRP_Like"/>
    <property type="match status" value="1"/>
</dbReference>
<dbReference type="InterPro" id="IPR003439">
    <property type="entry name" value="ABC_transporter-like_ATP-bd"/>
</dbReference>
<keyword evidence="6 12" id="KW-0067">ATP-binding</keyword>
<evidence type="ECO:0000313" key="12">
    <source>
        <dbReference type="EMBL" id="EFV99249.1"/>
    </source>
</evidence>